<evidence type="ECO:0000256" key="12">
    <source>
        <dbReference type="SAM" id="Phobius"/>
    </source>
</evidence>
<keyword evidence="15" id="KW-1185">Reference proteome</keyword>
<comment type="similarity">
    <text evidence="2">Belongs to the fatty acid desaturase type 2 family.</text>
</comment>
<evidence type="ECO:0000256" key="9">
    <source>
        <dbReference type="ARBA" id="ARBA00023098"/>
    </source>
</evidence>
<dbReference type="OrthoDB" id="9768289at2"/>
<evidence type="ECO:0000313" key="15">
    <source>
        <dbReference type="Proteomes" id="UP000248079"/>
    </source>
</evidence>
<accession>A0A2V4A2N9</accession>
<dbReference type="EMBL" id="QFLI01000003">
    <property type="protein sequence ID" value="PXY01600.1"/>
    <property type="molecule type" value="Genomic_DNA"/>
</dbReference>
<keyword evidence="6 12" id="KW-1133">Transmembrane helix</keyword>
<dbReference type="GO" id="GO:0006633">
    <property type="term" value="P:fatty acid biosynthetic process"/>
    <property type="evidence" value="ECO:0007669"/>
    <property type="project" value="UniProtKB-KW"/>
</dbReference>
<organism evidence="14 15">
    <name type="scientific">Marinifilum breve</name>
    <dbReference type="NCBI Taxonomy" id="2184082"/>
    <lineage>
        <taxon>Bacteria</taxon>
        <taxon>Pseudomonadati</taxon>
        <taxon>Bacteroidota</taxon>
        <taxon>Bacteroidia</taxon>
        <taxon>Marinilabiliales</taxon>
        <taxon>Marinifilaceae</taxon>
    </lineage>
</organism>
<evidence type="ECO:0000259" key="13">
    <source>
        <dbReference type="Pfam" id="PF00487"/>
    </source>
</evidence>
<protein>
    <submittedName>
        <fullName evidence="14">Acyl-CoA desaturase</fullName>
    </submittedName>
</protein>
<keyword evidence="11" id="KW-0275">Fatty acid biosynthesis</keyword>
<dbReference type="InterPro" id="IPR015876">
    <property type="entry name" value="Acyl-CoA_DS"/>
</dbReference>
<dbReference type="PANTHER" id="PTHR11351:SF31">
    <property type="entry name" value="DESATURASE 1, ISOFORM A-RELATED"/>
    <property type="match status" value="1"/>
</dbReference>
<proteinExistence type="inferred from homology"/>
<evidence type="ECO:0000313" key="14">
    <source>
        <dbReference type="EMBL" id="PXY01600.1"/>
    </source>
</evidence>
<feature type="domain" description="Fatty acid desaturase" evidence="13">
    <location>
        <begin position="6"/>
        <end position="221"/>
    </location>
</feature>
<evidence type="ECO:0000256" key="8">
    <source>
        <dbReference type="ARBA" id="ARBA00023004"/>
    </source>
</evidence>
<evidence type="ECO:0000256" key="5">
    <source>
        <dbReference type="ARBA" id="ARBA00022832"/>
    </source>
</evidence>
<keyword evidence="9" id="KW-0443">Lipid metabolism</keyword>
<name>A0A2V4A2N9_9BACT</name>
<dbReference type="PANTHER" id="PTHR11351">
    <property type="entry name" value="ACYL-COA DESATURASE"/>
    <property type="match status" value="1"/>
</dbReference>
<keyword evidence="10 12" id="KW-0472">Membrane</keyword>
<evidence type="ECO:0000256" key="4">
    <source>
        <dbReference type="ARBA" id="ARBA00022692"/>
    </source>
</evidence>
<dbReference type="GO" id="GO:0016717">
    <property type="term" value="F:oxidoreductase activity, acting on paired donors, with oxidation of a pair of donors resulting in the reduction of molecular oxygen to two molecules of water"/>
    <property type="evidence" value="ECO:0007669"/>
    <property type="project" value="InterPro"/>
</dbReference>
<dbReference type="Proteomes" id="UP000248079">
    <property type="component" value="Unassembled WGS sequence"/>
</dbReference>
<comment type="caution">
    <text evidence="14">The sequence shown here is derived from an EMBL/GenBank/DDBJ whole genome shotgun (WGS) entry which is preliminary data.</text>
</comment>
<gene>
    <name evidence="14" type="ORF">DF185_09010</name>
</gene>
<evidence type="ECO:0000256" key="11">
    <source>
        <dbReference type="ARBA" id="ARBA00023160"/>
    </source>
</evidence>
<dbReference type="AlphaFoldDB" id="A0A2V4A2N9"/>
<evidence type="ECO:0000256" key="2">
    <source>
        <dbReference type="ARBA" id="ARBA00008749"/>
    </source>
</evidence>
<keyword evidence="8" id="KW-0408">Iron</keyword>
<keyword evidence="4 12" id="KW-0812">Transmembrane</keyword>
<dbReference type="CDD" id="cd03505">
    <property type="entry name" value="Delta9-FADS-like"/>
    <property type="match status" value="1"/>
</dbReference>
<keyword evidence="7" id="KW-0560">Oxidoreductase</keyword>
<evidence type="ECO:0000256" key="6">
    <source>
        <dbReference type="ARBA" id="ARBA00022989"/>
    </source>
</evidence>
<comment type="subcellular location">
    <subcellularLocation>
        <location evidence="1">Membrane</location>
        <topology evidence="1">Multi-pass membrane protein</topology>
    </subcellularLocation>
</comment>
<sequence length="245" mass="29390">MLILIFILIHWYASLFFQTVFLHRYAAHAMFKMNPFWEKVFFIATWISQGTSYLNPFAYAYMHRLHHMHAESEKDPHSPENSYNIFSFMLKTYDYYASVKNRDIKIEEGLSLNIPRWQKFEKFSESWISRLMWASIYILVYIVFAPSIYYFLILPIHFFMSPIHGAIINWFSHKIGYKNFRQDNNSTNLFPIEILLGGEALHNNHHAQPWKANFARRWFEFDPSFAIMRVMHALKIITINKNALK</sequence>
<evidence type="ECO:0000256" key="3">
    <source>
        <dbReference type="ARBA" id="ARBA00022516"/>
    </source>
</evidence>
<dbReference type="InterPro" id="IPR005804">
    <property type="entry name" value="FA_desaturase_dom"/>
</dbReference>
<keyword evidence="3" id="KW-0444">Lipid biosynthesis</keyword>
<dbReference type="Pfam" id="PF00487">
    <property type="entry name" value="FA_desaturase"/>
    <property type="match status" value="1"/>
</dbReference>
<evidence type="ECO:0000256" key="1">
    <source>
        <dbReference type="ARBA" id="ARBA00004141"/>
    </source>
</evidence>
<feature type="transmembrane region" description="Helical" evidence="12">
    <location>
        <begin position="40"/>
        <end position="62"/>
    </location>
</feature>
<evidence type="ECO:0000256" key="7">
    <source>
        <dbReference type="ARBA" id="ARBA00023002"/>
    </source>
</evidence>
<reference evidence="14 15" key="1">
    <citation type="submission" date="2018-05" db="EMBL/GenBank/DDBJ databases">
        <title>Marinifilum breve JC075T sp. nov., a marine bacterium isolated from Yongle Blue Hole in the South China Sea.</title>
        <authorList>
            <person name="Fu T."/>
        </authorList>
    </citation>
    <scope>NUCLEOTIDE SEQUENCE [LARGE SCALE GENOMIC DNA]</scope>
    <source>
        <strain evidence="14 15">JC075</strain>
    </source>
</reference>
<keyword evidence="5" id="KW-0276">Fatty acid metabolism</keyword>
<dbReference type="GO" id="GO:0016020">
    <property type="term" value="C:membrane"/>
    <property type="evidence" value="ECO:0007669"/>
    <property type="project" value="UniProtKB-SubCell"/>
</dbReference>
<evidence type="ECO:0000256" key="10">
    <source>
        <dbReference type="ARBA" id="ARBA00023136"/>
    </source>
</evidence>
<feature type="transmembrane region" description="Helical" evidence="12">
    <location>
        <begin position="127"/>
        <end position="144"/>
    </location>
</feature>
<dbReference type="RefSeq" id="WP_110360409.1">
    <property type="nucleotide sequence ID" value="NZ_QFLI01000003.1"/>
</dbReference>